<dbReference type="Pfam" id="PF00756">
    <property type="entry name" value="Esterase"/>
    <property type="match status" value="1"/>
</dbReference>
<gene>
    <name evidence="2" type="ORF">M0D58_08215</name>
</gene>
<dbReference type="Proteomes" id="UP000830552">
    <property type="component" value="Chromosome"/>
</dbReference>
<reference evidence="2" key="1">
    <citation type="submission" date="2022-04" db="EMBL/GenBank/DDBJ databases">
        <title>Evolutionary, genomic, and biogeographic characterization of Chryseobacterium nepalense represented by a plastic-degrading bacterium AC3.</title>
        <authorList>
            <person name="Yin Z."/>
            <person name="Liu X."/>
            <person name="Wang D."/>
            <person name="Xie Z."/>
        </authorList>
    </citation>
    <scope>NUCLEOTIDE SEQUENCE</scope>
    <source>
        <strain evidence="2">AC3</strain>
    </source>
</reference>
<dbReference type="EMBL" id="CP096203">
    <property type="protein sequence ID" value="UPQ77506.1"/>
    <property type="molecule type" value="Genomic_DNA"/>
</dbReference>
<organism evidence="2 3">
    <name type="scientific">Chryseobacterium nepalense</name>
    <dbReference type="NCBI Taxonomy" id="1854498"/>
    <lineage>
        <taxon>Bacteria</taxon>
        <taxon>Pseudomonadati</taxon>
        <taxon>Bacteroidota</taxon>
        <taxon>Flavobacteriia</taxon>
        <taxon>Flavobacteriales</taxon>
        <taxon>Weeksellaceae</taxon>
        <taxon>Chryseobacterium group</taxon>
        <taxon>Chryseobacterium</taxon>
    </lineage>
</organism>
<dbReference type="PANTHER" id="PTHR48098">
    <property type="entry name" value="ENTEROCHELIN ESTERASE-RELATED"/>
    <property type="match status" value="1"/>
</dbReference>
<proteinExistence type="predicted"/>
<keyword evidence="3" id="KW-1185">Reference proteome</keyword>
<dbReference type="InterPro" id="IPR000801">
    <property type="entry name" value="Esterase-like"/>
</dbReference>
<dbReference type="PANTHER" id="PTHR48098:SF6">
    <property type="entry name" value="FERRI-BACILLIBACTIN ESTERASE BESA"/>
    <property type="match status" value="1"/>
</dbReference>
<dbReference type="InterPro" id="IPR029058">
    <property type="entry name" value="AB_hydrolase_fold"/>
</dbReference>
<evidence type="ECO:0000313" key="2">
    <source>
        <dbReference type="EMBL" id="UPQ77506.1"/>
    </source>
</evidence>
<name>A0ABY4K9N4_9FLAO</name>
<keyword evidence="2" id="KW-0378">Hydrolase</keyword>
<keyword evidence="1" id="KW-0732">Signal</keyword>
<dbReference type="InterPro" id="IPR050583">
    <property type="entry name" value="Mycobacterial_A85_antigen"/>
</dbReference>
<evidence type="ECO:0000256" key="1">
    <source>
        <dbReference type="SAM" id="SignalP"/>
    </source>
</evidence>
<dbReference type="RefSeq" id="WP_248394876.1">
    <property type="nucleotide sequence ID" value="NZ_CP096203.1"/>
</dbReference>
<evidence type="ECO:0000313" key="3">
    <source>
        <dbReference type="Proteomes" id="UP000830552"/>
    </source>
</evidence>
<accession>A0ABY4K9N4</accession>
<dbReference type="Gene3D" id="3.40.50.1820">
    <property type="entry name" value="alpha/beta hydrolase"/>
    <property type="match status" value="1"/>
</dbReference>
<feature type="chain" id="PRO_5045149871" evidence="1">
    <location>
        <begin position="20"/>
        <end position="307"/>
    </location>
</feature>
<dbReference type="GO" id="GO:0016787">
    <property type="term" value="F:hydrolase activity"/>
    <property type="evidence" value="ECO:0007669"/>
    <property type="project" value="UniProtKB-KW"/>
</dbReference>
<sequence>MQKILLSLCLSFLFLKYNAQIPNVVSGRIERTADFKSQYVTPRNVDVWLPEGYSASRKYAVLYMQDGQMLYDPETTWNKQSWNVDDIISDLIRNKKIQNTIVVGIWNDSKLRHLDYFPQKPFESLTATQKDTVRAQLTKSGSSDLVFSPNSDNYLKFLVKELKPFIDKKYSTYKDKAHTFIAGSSMGGLISMYAICEYPDIFGGAACLSTHWPGTFTLDNNPFPDSVLKYLSKNLPDPKSHKIYFDCGDKTLDALYPDIQKKADRIMAKAGFSDASWKTMYFPGENHSEEAWNKRLAIPLEFLLKKK</sequence>
<feature type="signal peptide" evidence="1">
    <location>
        <begin position="1"/>
        <end position="19"/>
    </location>
</feature>
<protein>
    <submittedName>
        <fullName evidence="2">Alpha/beta hydrolase-fold protein</fullName>
    </submittedName>
</protein>
<dbReference type="SUPFAM" id="SSF53474">
    <property type="entry name" value="alpha/beta-Hydrolases"/>
    <property type="match status" value="1"/>
</dbReference>